<sequence>MTDFRTYIEQSKKRCKENYRLDPNSVPSLQVELTEEEIERSRKKLEVSLPIIHHFMEKVIYYMNGAPILIATTDEEGYLIDQFGDPSIMEMVNTFGIHNGVRFDEKRAGTNSISLSLYHGTPVALVGDDHYYDALHGIACYSAPFSYSGDGHLTGTVSIMTLVDYASHFHLGLLSSTVDSIERELRLMEKNNELEILNRIMIDTTPLGVLMTDKEGYITRYNASLEEIMDYETKERFDQGEQTYYIKPYIDQVLKTGAKVENEEVTIYMDDERKKRICQLDVLPLFDGDNIIGTFAQLRDMTNYYDLQKQLIQSEKLSTLGKFSAGLAHEIRNPLTSIIGLTELLKEGQHQEQYLAVISTELERMKTLVNQFVLLGKPTAIQPGPCNLHRLISDTIDLMKSSLRSQGISIGFQSEAQDLIVSLDESKIKQVLINFIKNASEAMEDGGNITVRLTSDRTTGEMVVTIEDEGEGMSPDQVANLGTLFYTSKEHGLGMGLPICFEIVKAHHGDIRFESEKGTGTKAELHLPI</sequence>
<dbReference type="Pfam" id="PF02518">
    <property type="entry name" value="HATPase_c"/>
    <property type="match status" value="1"/>
</dbReference>
<organism evidence="11 12">
    <name type="scientific">Pontibacillus chungwhensis</name>
    <dbReference type="NCBI Taxonomy" id="265426"/>
    <lineage>
        <taxon>Bacteria</taxon>
        <taxon>Bacillati</taxon>
        <taxon>Bacillota</taxon>
        <taxon>Bacilli</taxon>
        <taxon>Bacillales</taxon>
        <taxon>Bacillaceae</taxon>
        <taxon>Pontibacillus</taxon>
    </lineage>
</organism>
<dbReference type="SMART" id="SM00387">
    <property type="entry name" value="HATPase_c"/>
    <property type="match status" value="1"/>
</dbReference>
<evidence type="ECO:0000256" key="1">
    <source>
        <dbReference type="ARBA" id="ARBA00000085"/>
    </source>
</evidence>
<dbReference type="EC" id="2.7.13.3" evidence="2"/>
<dbReference type="InterPro" id="IPR029016">
    <property type="entry name" value="GAF-like_dom_sf"/>
</dbReference>
<keyword evidence="6" id="KW-0418">Kinase</keyword>
<dbReference type="CDD" id="cd00082">
    <property type="entry name" value="HisKA"/>
    <property type="match status" value="1"/>
</dbReference>
<evidence type="ECO:0000256" key="4">
    <source>
        <dbReference type="ARBA" id="ARBA00022679"/>
    </source>
</evidence>
<dbReference type="PRINTS" id="PR00344">
    <property type="entry name" value="BCTRLSENSOR"/>
</dbReference>
<keyword evidence="3" id="KW-0597">Phosphoprotein</keyword>
<dbReference type="PANTHER" id="PTHR43065">
    <property type="entry name" value="SENSOR HISTIDINE KINASE"/>
    <property type="match status" value="1"/>
</dbReference>
<dbReference type="InterPro" id="IPR004358">
    <property type="entry name" value="Sig_transdc_His_kin-like_C"/>
</dbReference>
<dbReference type="Pfam" id="PF08448">
    <property type="entry name" value="PAS_4"/>
    <property type="match status" value="1"/>
</dbReference>
<dbReference type="SUPFAM" id="SSF55785">
    <property type="entry name" value="PYP-like sensor domain (PAS domain)"/>
    <property type="match status" value="1"/>
</dbReference>
<dbReference type="InterPro" id="IPR005467">
    <property type="entry name" value="His_kinase_dom"/>
</dbReference>
<dbReference type="PROSITE" id="PS50109">
    <property type="entry name" value="HIS_KIN"/>
    <property type="match status" value="1"/>
</dbReference>
<feature type="domain" description="Histidine kinase" evidence="9">
    <location>
        <begin position="326"/>
        <end position="529"/>
    </location>
</feature>
<evidence type="ECO:0000256" key="7">
    <source>
        <dbReference type="ARBA" id="ARBA00022840"/>
    </source>
</evidence>
<dbReference type="InterPro" id="IPR035965">
    <property type="entry name" value="PAS-like_dom_sf"/>
</dbReference>
<keyword evidence="12" id="KW-1185">Reference proteome</keyword>
<comment type="catalytic activity">
    <reaction evidence="1">
        <text>ATP + protein L-histidine = ADP + protein N-phospho-L-histidine.</text>
        <dbReference type="EC" id="2.7.13.3"/>
    </reaction>
</comment>
<dbReference type="InterPro" id="IPR036097">
    <property type="entry name" value="HisK_dim/P_sf"/>
</dbReference>
<dbReference type="PROSITE" id="PS50112">
    <property type="entry name" value="PAS"/>
    <property type="match status" value="1"/>
</dbReference>
<evidence type="ECO:0000256" key="8">
    <source>
        <dbReference type="ARBA" id="ARBA00023012"/>
    </source>
</evidence>
<evidence type="ECO:0000259" key="10">
    <source>
        <dbReference type="PROSITE" id="PS50112"/>
    </source>
</evidence>
<evidence type="ECO:0000259" key="9">
    <source>
        <dbReference type="PROSITE" id="PS50109"/>
    </source>
</evidence>
<evidence type="ECO:0000313" key="12">
    <source>
        <dbReference type="Proteomes" id="UP001236652"/>
    </source>
</evidence>
<feature type="domain" description="PAS" evidence="10">
    <location>
        <begin position="201"/>
        <end position="235"/>
    </location>
</feature>
<reference evidence="11 12" key="1">
    <citation type="submission" date="2023-05" db="EMBL/GenBank/DDBJ databases">
        <title>Comparative genomics reveals the evidence of polycyclic aromatic hydrocarbons degradation in moderately halophilic genus Pontibacillus.</title>
        <authorList>
            <person name="Yang H."/>
            <person name="Qian Z."/>
        </authorList>
    </citation>
    <scope>NUCLEOTIDE SEQUENCE [LARGE SCALE GENOMIC DNA]</scope>
    <source>
        <strain evidence="12">HN14</strain>
    </source>
</reference>
<dbReference type="PANTHER" id="PTHR43065:SF10">
    <property type="entry name" value="PEROXIDE STRESS-ACTIVATED HISTIDINE KINASE MAK3"/>
    <property type="match status" value="1"/>
</dbReference>
<dbReference type="InterPro" id="IPR003661">
    <property type="entry name" value="HisK_dim/P_dom"/>
</dbReference>
<keyword evidence="5" id="KW-0547">Nucleotide-binding</keyword>
<evidence type="ECO:0000256" key="2">
    <source>
        <dbReference type="ARBA" id="ARBA00012438"/>
    </source>
</evidence>
<dbReference type="RefSeq" id="WP_231417910.1">
    <property type="nucleotide sequence ID" value="NZ_CP126446.1"/>
</dbReference>
<keyword evidence="7 11" id="KW-0067">ATP-binding</keyword>
<evidence type="ECO:0000256" key="6">
    <source>
        <dbReference type="ARBA" id="ARBA00022777"/>
    </source>
</evidence>
<dbReference type="InterPro" id="IPR013656">
    <property type="entry name" value="PAS_4"/>
</dbReference>
<dbReference type="Pfam" id="PF00512">
    <property type="entry name" value="HisKA"/>
    <property type="match status" value="1"/>
</dbReference>
<evidence type="ECO:0000256" key="5">
    <source>
        <dbReference type="ARBA" id="ARBA00022741"/>
    </source>
</evidence>
<dbReference type="SUPFAM" id="SSF47384">
    <property type="entry name" value="Homodimeric domain of signal transducing histidine kinase"/>
    <property type="match status" value="1"/>
</dbReference>
<dbReference type="InterPro" id="IPR036890">
    <property type="entry name" value="HATPase_C_sf"/>
</dbReference>
<dbReference type="Gene3D" id="3.30.450.20">
    <property type="entry name" value="PAS domain"/>
    <property type="match status" value="1"/>
</dbReference>
<dbReference type="EMBL" id="CP126446">
    <property type="protein sequence ID" value="WIF97706.1"/>
    <property type="molecule type" value="Genomic_DNA"/>
</dbReference>
<name>A0ABY8V1F8_9BACI</name>
<dbReference type="Gene3D" id="1.10.287.130">
    <property type="match status" value="1"/>
</dbReference>
<dbReference type="InterPro" id="IPR000014">
    <property type="entry name" value="PAS"/>
</dbReference>
<evidence type="ECO:0000313" key="11">
    <source>
        <dbReference type="EMBL" id="WIF97706.1"/>
    </source>
</evidence>
<dbReference type="Proteomes" id="UP001236652">
    <property type="component" value="Chromosome"/>
</dbReference>
<protein>
    <recommendedName>
        <fullName evidence="2">histidine kinase</fullName>
        <ecNumber evidence="2">2.7.13.3</ecNumber>
    </recommendedName>
</protein>
<keyword evidence="4" id="KW-0808">Transferase</keyword>
<dbReference type="InterPro" id="IPR003594">
    <property type="entry name" value="HATPase_dom"/>
</dbReference>
<accession>A0ABY8V1F8</accession>
<dbReference type="SUPFAM" id="SSF55874">
    <property type="entry name" value="ATPase domain of HSP90 chaperone/DNA topoisomerase II/histidine kinase"/>
    <property type="match status" value="1"/>
</dbReference>
<dbReference type="GO" id="GO:0005524">
    <property type="term" value="F:ATP binding"/>
    <property type="evidence" value="ECO:0007669"/>
    <property type="project" value="UniProtKB-KW"/>
</dbReference>
<keyword evidence="8" id="KW-0902">Two-component regulatory system</keyword>
<dbReference type="Gene3D" id="3.30.565.10">
    <property type="entry name" value="Histidine kinase-like ATPase, C-terminal domain"/>
    <property type="match status" value="1"/>
</dbReference>
<proteinExistence type="predicted"/>
<evidence type="ECO:0000256" key="3">
    <source>
        <dbReference type="ARBA" id="ARBA00022553"/>
    </source>
</evidence>
<dbReference type="SMART" id="SM00388">
    <property type="entry name" value="HisKA"/>
    <property type="match status" value="1"/>
</dbReference>
<dbReference type="Gene3D" id="3.30.450.40">
    <property type="match status" value="1"/>
</dbReference>
<gene>
    <name evidence="11" type="ORF">QNI29_18565</name>
</gene>